<dbReference type="GO" id="GO:0008270">
    <property type="term" value="F:zinc ion binding"/>
    <property type="evidence" value="ECO:0007669"/>
    <property type="project" value="UniProtKB-KW"/>
</dbReference>
<accession>A0A6A4M215</accession>
<evidence type="ECO:0000256" key="6">
    <source>
        <dbReference type="ARBA" id="ARBA00022723"/>
    </source>
</evidence>
<organism evidence="15 16">
    <name type="scientific">Rhododendron williamsianum</name>
    <dbReference type="NCBI Taxonomy" id="262921"/>
    <lineage>
        <taxon>Eukaryota</taxon>
        <taxon>Viridiplantae</taxon>
        <taxon>Streptophyta</taxon>
        <taxon>Embryophyta</taxon>
        <taxon>Tracheophyta</taxon>
        <taxon>Spermatophyta</taxon>
        <taxon>Magnoliopsida</taxon>
        <taxon>eudicotyledons</taxon>
        <taxon>Gunneridae</taxon>
        <taxon>Pentapetalae</taxon>
        <taxon>asterids</taxon>
        <taxon>Ericales</taxon>
        <taxon>Ericaceae</taxon>
        <taxon>Ericoideae</taxon>
        <taxon>Rhodoreae</taxon>
        <taxon>Rhododendron</taxon>
    </lineage>
</organism>
<gene>
    <name evidence="15" type="ORF">C3L33_05447</name>
</gene>
<evidence type="ECO:0000313" key="16">
    <source>
        <dbReference type="Proteomes" id="UP000428333"/>
    </source>
</evidence>
<sequence>MCTAAAVPPERSGDGVAKRGRARDDEAVDFLFVHNQLPGFPSQLKLFLFTVKDKKSISLIFKCEWQKQHRSNNQAYQAVKLGGVAGEAKDRLDERLRAQWKPETKRNVRSQQSMRSTIERRTVESRDLQIEVFGAKKSTTASKRFNWAKLGWKATDQVECAICLETFKNGEPLVNLPCAHRFHSKCLVPWLETNAHCPCCRMAILN</sequence>
<evidence type="ECO:0000256" key="12">
    <source>
        <dbReference type="PROSITE-ProRule" id="PRU00175"/>
    </source>
</evidence>
<evidence type="ECO:0000313" key="15">
    <source>
        <dbReference type="EMBL" id="KAE9462661.1"/>
    </source>
</evidence>
<dbReference type="OrthoDB" id="8062037at2759"/>
<evidence type="ECO:0000256" key="10">
    <source>
        <dbReference type="ARBA" id="ARBA00022989"/>
    </source>
</evidence>
<feature type="non-terminal residue" evidence="15">
    <location>
        <position position="1"/>
    </location>
</feature>
<keyword evidence="8" id="KW-0833">Ubl conjugation pathway</keyword>
<evidence type="ECO:0000256" key="11">
    <source>
        <dbReference type="ARBA" id="ARBA00023136"/>
    </source>
</evidence>
<dbReference type="Pfam" id="PF13639">
    <property type="entry name" value="zf-RING_2"/>
    <property type="match status" value="1"/>
</dbReference>
<dbReference type="InterPro" id="IPR013083">
    <property type="entry name" value="Znf_RING/FYVE/PHD"/>
</dbReference>
<dbReference type="Gene3D" id="3.30.40.10">
    <property type="entry name" value="Zinc/RING finger domain, C3HC4 (zinc finger)"/>
    <property type="match status" value="1"/>
</dbReference>
<keyword evidence="7 12" id="KW-0863">Zinc-finger</keyword>
<dbReference type="EC" id="2.3.2.27" evidence="3"/>
<keyword evidence="4" id="KW-0808">Transferase</keyword>
<comment type="subcellular location">
    <subcellularLocation>
        <location evidence="2">Membrane</location>
        <topology evidence="2">Multi-pass membrane protein</topology>
    </subcellularLocation>
</comment>
<dbReference type="AlphaFoldDB" id="A0A6A4M215"/>
<keyword evidence="11" id="KW-0472">Membrane</keyword>
<dbReference type="SUPFAM" id="SSF57850">
    <property type="entry name" value="RING/U-box"/>
    <property type="match status" value="1"/>
</dbReference>
<dbReference type="InterPro" id="IPR001841">
    <property type="entry name" value="Znf_RING"/>
</dbReference>
<dbReference type="GO" id="GO:0016020">
    <property type="term" value="C:membrane"/>
    <property type="evidence" value="ECO:0007669"/>
    <property type="project" value="UniProtKB-SubCell"/>
</dbReference>
<dbReference type="EMBL" id="QEFC01000682">
    <property type="protein sequence ID" value="KAE9462661.1"/>
    <property type="molecule type" value="Genomic_DNA"/>
</dbReference>
<evidence type="ECO:0000256" key="8">
    <source>
        <dbReference type="ARBA" id="ARBA00022786"/>
    </source>
</evidence>
<keyword evidence="5" id="KW-0812">Transmembrane</keyword>
<protein>
    <recommendedName>
        <fullName evidence="3">RING-type E3 ubiquitin transferase</fullName>
        <ecNumber evidence="3">2.3.2.27</ecNumber>
    </recommendedName>
</protein>
<dbReference type="PROSITE" id="PS50089">
    <property type="entry name" value="ZF_RING_2"/>
    <property type="match status" value="1"/>
</dbReference>
<proteinExistence type="predicted"/>
<keyword evidence="10" id="KW-1133">Transmembrane helix</keyword>
<evidence type="ECO:0000256" key="4">
    <source>
        <dbReference type="ARBA" id="ARBA00022679"/>
    </source>
</evidence>
<dbReference type="FunFam" id="3.30.40.10:FF:000611">
    <property type="entry name" value="Zinc finger family protein"/>
    <property type="match status" value="1"/>
</dbReference>
<dbReference type="PANTHER" id="PTHR45977:SF4">
    <property type="entry name" value="RING-TYPE DOMAIN-CONTAINING PROTEIN"/>
    <property type="match status" value="1"/>
</dbReference>
<feature type="compositionally biased region" description="Basic and acidic residues" evidence="13">
    <location>
        <begin position="11"/>
        <end position="20"/>
    </location>
</feature>
<evidence type="ECO:0000256" key="13">
    <source>
        <dbReference type="SAM" id="MobiDB-lite"/>
    </source>
</evidence>
<name>A0A6A4M215_9ERIC</name>
<dbReference type="GO" id="GO:0016567">
    <property type="term" value="P:protein ubiquitination"/>
    <property type="evidence" value="ECO:0007669"/>
    <property type="project" value="TreeGrafter"/>
</dbReference>
<reference evidence="15 16" key="1">
    <citation type="journal article" date="2019" name="Genome Biol. Evol.">
        <title>The Rhododendron genome and chromosomal organization provide insight into shared whole-genome duplications across the heath family (Ericaceae).</title>
        <authorList>
            <person name="Soza V.L."/>
            <person name="Lindsley D."/>
            <person name="Waalkes A."/>
            <person name="Ramage E."/>
            <person name="Patwardhan R.P."/>
            <person name="Burton J.N."/>
            <person name="Adey A."/>
            <person name="Kumar A."/>
            <person name="Qiu R."/>
            <person name="Shendure J."/>
            <person name="Hall B."/>
        </authorList>
    </citation>
    <scope>NUCLEOTIDE SEQUENCE [LARGE SCALE GENOMIC DNA]</scope>
    <source>
        <strain evidence="15">RSF 1966-606</strain>
    </source>
</reference>
<evidence type="ECO:0000256" key="7">
    <source>
        <dbReference type="ARBA" id="ARBA00022771"/>
    </source>
</evidence>
<evidence type="ECO:0000256" key="2">
    <source>
        <dbReference type="ARBA" id="ARBA00004141"/>
    </source>
</evidence>
<evidence type="ECO:0000256" key="1">
    <source>
        <dbReference type="ARBA" id="ARBA00000900"/>
    </source>
</evidence>
<evidence type="ECO:0000256" key="5">
    <source>
        <dbReference type="ARBA" id="ARBA00022692"/>
    </source>
</evidence>
<keyword evidence="6" id="KW-0479">Metal-binding</keyword>
<keyword evidence="16" id="KW-1185">Reference proteome</keyword>
<feature type="region of interest" description="Disordered" evidence="13">
    <location>
        <begin position="1"/>
        <end position="20"/>
    </location>
</feature>
<dbReference type="CDD" id="cd16454">
    <property type="entry name" value="RING-H2_PA-TM-RING"/>
    <property type="match status" value="1"/>
</dbReference>
<evidence type="ECO:0000259" key="14">
    <source>
        <dbReference type="PROSITE" id="PS50089"/>
    </source>
</evidence>
<evidence type="ECO:0000256" key="3">
    <source>
        <dbReference type="ARBA" id="ARBA00012483"/>
    </source>
</evidence>
<comment type="catalytic activity">
    <reaction evidence="1">
        <text>S-ubiquitinyl-[E2 ubiquitin-conjugating enzyme]-L-cysteine + [acceptor protein]-L-lysine = [E2 ubiquitin-conjugating enzyme]-L-cysteine + N(6)-ubiquitinyl-[acceptor protein]-L-lysine.</text>
        <dbReference type="EC" id="2.3.2.27"/>
    </reaction>
</comment>
<feature type="domain" description="RING-type" evidence="14">
    <location>
        <begin position="160"/>
        <end position="201"/>
    </location>
</feature>
<comment type="caution">
    <text evidence="15">The sequence shown here is derived from an EMBL/GenBank/DDBJ whole genome shotgun (WGS) entry which is preliminary data.</text>
</comment>
<dbReference type="GO" id="GO:0006511">
    <property type="term" value="P:ubiquitin-dependent protein catabolic process"/>
    <property type="evidence" value="ECO:0007669"/>
    <property type="project" value="TreeGrafter"/>
</dbReference>
<dbReference type="SMART" id="SM00184">
    <property type="entry name" value="RING"/>
    <property type="match status" value="1"/>
</dbReference>
<dbReference type="GO" id="GO:0061630">
    <property type="term" value="F:ubiquitin protein ligase activity"/>
    <property type="evidence" value="ECO:0007669"/>
    <property type="project" value="UniProtKB-EC"/>
</dbReference>
<dbReference type="PANTHER" id="PTHR45977">
    <property type="entry name" value="TARGET OF ERK KINASE MPK-1"/>
    <property type="match status" value="1"/>
</dbReference>
<evidence type="ECO:0000256" key="9">
    <source>
        <dbReference type="ARBA" id="ARBA00022833"/>
    </source>
</evidence>
<keyword evidence="9" id="KW-0862">Zinc</keyword>
<dbReference type="Proteomes" id="UP000428333">
    <property type="component" value="Linkage Group LG03"/>
</dbReference>